<dbReference type="InterPro" id="IPR016169">
    <property type="entry name" value="FAD-bd_PCMH_sub2"/>
</dbReference>
<keyword evidence="6 9" id="KW-0732">Signal</keyword>
<evidence type="ECO:0000256" key="6">
    <source>
        <dbReference type="ARBA" id="ARBA00022729"/>
    </source>
</evidence>
<feature type="signal peptide" evidence="9">
    <location>
        <begin position="1"/>
        <end position="31"/>
    </location>
</feature>
<reference evidence="11" key="2">
    <citation type="journal article" date="2024" name="Plant">
        <title>Genomic evolution and insights into agronomic trait innovations of Sesamum species.</title>
        <authorList>
            <person name="Miao H."/>
            <person name="Wang L."/>
            <person name="Qu L."/>
            <person name="Liu H."/>
            <person name="Sun Y."/>
            <person name="Le M."/>
            <person name="Wang Q."/>
            <person name="Wei S."/>
            <person name="Zheng Y."/>
            <person name="Lin W."/>
            <person name="Duan Y."/>
            <person name="Cao H."/>
            <person name="Xiong S."/>
            <person name="Wang X."/>
            <person name="Wei L."/>
            <person name="Li C."/>
            <person name="Ma Q."/>
            <person name="Ju M."/>
            <person name="Zhao R."/>
            <person name="Li G."/>
            <person name="Mu C."/>
            <person name="Tian Q."/>
            <person name="Mei H."/>
            <person name="Zhang T."/>
            <person name="Gao T."/>
            <person name="Zhang H."/>
        </authorList>
    </citation>
    <scope>NUCLEOTIDE SEQUENCE</scope>
    <source>
        <strain evidence="11">G02</strain>
    </source>
</reference>
<dbReference type="InterPro" id="IPR016166">
    <property type="entry name" value="FAD-bd_PCMH"/>
</dbReference>
<reference evidence="11" key="1">
    <citation type="submission" date="2020-06" db="EMBL/GenBank/DDBJ databases">
        <authorList>
            <person name="Li T."/>
            <person name="Hu X."/>
            <person name="Zhang T."/>
            <person name="Song X."/>
            <person name="Zhang H."/>
            <person name="Dai N."/>
            <person name="Sheng W."/>
            <person name="Hou X."/>
            <person name="Wei L."/>
        </authorList>
    </citation>
    <scope>NUCLEOTIDE SEQUENCE</scope>
    <source>
        <strain evidence="11">G02</strain>
        <tissue evidence="11">Leaf</tissue>
    </source>
</reference>
<keyword evidence="4" id="KW-0017">Alkaloid metabolism</keyword>
<dbReference type="InterPro" id="IPR036318">
    <property type="entry name" value="FAD-bd_PCMH-like_sf"/>
</dbReference>
<name>A0AAW2SZT7_SESRA</name>
<comment type="cofactor">
    <cofactor evidence="1">
        <name>FAD</name>
        <dbReference type="ChEBI" id="CHEBI:57692"/>
    </cofactor>
</comment>
<organism evidence="11">
    <name type="scientific">Sesamum radiatum</name>
    <name type="common">Black benniseed</name>
    <dbReference type="NCBI Taxonomy" id="300843"/>
    <lineage>
        <taxon>Eukaryota</taxon>
        <taxon>Viridiplantae</taxon>
        <taxon>Streptophyta</taxon>
        <taxon>Embryophyta</taxon>
        <taxon>Tracheophyta</taxon>
        <taxon>Spermatophyta</taxon>
        <taxon>Magnoliopsida</taxon>
        <taxon>eudicotyledons</taxon>
        <taxon>Gunneridae</taxon>
        <taxon>Pentapetalae</taxon>
        <taxon>asterids</taxon>
        <taxon>lamiids</taxon>
        <taxon>Lamiales</taxon>
        <taxon>Pedaliaceae</taxon>
        <taxon>Sesamum</taxon>
    </lineage>
</organism>
<evidence type="ECO:0000256" key="5">
    <source>
        <dbReference type="ARBA" id="ARBA00022630"/>
    </source>
</evidence>
<evidence type="ECO:0000313" key="11">
    <source>
        <dbReference type="EMBL" id="KAL0398226.1"/>
    </source>
</evidence>
<evidence type="ECO:0000256" key="8">
    <source>
        <dbReference type="ARBA" id="ARBA00023180"/>
    </source>
</evidence>
<sequence length="506" mass="57242">MIRIMKTPTISILIVSLFVVFSWSCAASAHANVDGFLECLKEEFQNYSSISSLVYTPINSSYQSVLDFSIRNKRFMSDSPKTKSDNNPEYEYQIGPIIYCAKTNQLQIRTRSGGHDFEGRSYVSEVPFVILDLLNFSEITVDVEEKTAWVGAGATIGMLYYNIAVKSPRLAFPAGFSPTVGVGGHFSGGGWGVLLRKYGLAADNVIDARIVDVNGRILNRNSMGEDLFWAIRGGGGASFGVILAWKVQLVDVPETVTVFTIYRDLDQNATKLIHRWQYVAPNFDKDLFLRIVARRNVSSDGRMTIRAAFNSVFLGGVDRLLALMQEKFPELGLDTTKGKSDYVQKPIPVSGFEGVWKLFYEPEGSEAEFLLTPYGGRMAEIPESATPFPHRAGYLYKIHHMVFWEAKDADNADKYINWIRRLYSYVTPYVTKSPRGAYFNYRDLDIGVNNNEGPISVPTARVWGEKYFHNNFNRLVLVKTRVDPENFFREEQSIPPLRWWTGEDNI</sequence>
<protein>
    <submittedName>
        <fullName evidence="11">Tetrahydrocannabinolic acid synthase</fullName>
    </submittedName>
</protein>
<comment type="pathway">
    <text evidence="2">Alkaloid biosynthesis.</text>
</comment>
<dbReference type="Gene3D" id="3.30.43.10">
    <property type="entry name" value="Uridine Diphospho-n-acetylenolpyruvylglucosamine Reductase, domain 2"/>
    <property type="match status" value="1"/>
</dbReference>
<dbReference type="GO" id="GO:0016491">
    <property type="term" value="F:oxidoreductase activity"/>
    <property type="evidence" value="ECO:0007669"/>
    <property type="project" value="InterPro"/>
</dbReference>
<comment type="caution">
    <text evidence="11">The sequence shown here is derived from an EMBL/GenBank/DDBJ whole genome shotgun (WGS) entry which is preliminary data.</text>
</comment>
<proteinExistence type="inferred from homology"/>
<feature type="chain" id="PRO_5043486793" evidence="9">
    <location>
        <begin position="32"/>
        <end position="506"/>
    </location>
</feature>
<dbReference type="SUPFAM" id="SSF56176">
    <property type="entry name" value="FAD-binding/transporter-associated domain-like"/>
    <property type="match status" value="1"/>
</dbReference>
<dbReference type="Pfam" id="PF08031">
    <property type="entry name" value="BBE"/>
    <property type="match status" value="1"/>
</dbReference>
<dbReference type="EMBL" id="JACGWJ010000009">
    <property type="protein sequence ID" value="KAL0398226.1"/>
    <property type="molecule type" value="Genomic_DNA"/>
</dbReference>
<dbReference type="InterPro" id="IPR012951">
    <property type="entry name" value="BBE"/>
</dbReference>
<dbReference type="PANTHER" id="PTHR32448">
    <property type="entry name" value="OS08G0158400 PROTEIN"/>
    <property type="match status" value="1"/>
</dbReference>
<keyword evidence="5" id="KW-0285">Flavoprotein</keyword>
<evidence type="ECO:0000256" key="1">
    <source>
        <dbReference type="ARBA" id="ARBA00001974"/>
    </source>
</evidence>
<dbReference type="AlphaFoldDB" id="A0AAW2SZT7"/>
<evidence type="ECO:0000256" key="9">
    <source>
        <dbReference type="SAM" id="SignalP"/>
    </source>
</evidence>
<evidence type="ECO:0000256" key="4">
    <source>
        <dbReference type="ARBA" id="ARBA00022589"/>
    </source>
</evidence>
<dbReference type="InterPro" id="IPR006094">
    <property type="entry name" value="Oxid_FAD_bind_N"/>
</dbReference>
<dbReference type="PROSITE" id="PS51387">
    <property type="entry name" value="FAD_PCMH"/>
    <property type="match status" value="1"/>
</dbReference>
<keyword evidence="7" id="KW-0274">FAD</keyword>
<keyword evidence="8" id="KW-0325">Glycoprotein</keyword>
<dbReference type="Gene3D" id="3.40.462.20">
    <property type="match status" value="1"/>
</dbReference>
<dbReference type="InterPro" id="IPR016167">
    <property type="entry name" value="FAD-bd_PCMH_sub1"/>
</dbReference>
<accession>A0AAW2SZT7</accession>
<evidence type="ECO:0000259" key="10">
    <source>
        <dbReference type="PROSITE" id="PS51387"/>
    </source>
</evidence>
<feature type="domain" description="FAD-binding PCMH-type" evidence="10">
    <location>
        <begin position="76"/>
        <end position="252"/>
    </location>
</feature>
<dbReference type="GO" id="GO:0071949">
    <property type="term" value="F:FAD binding"/>
    <property type="evidence" value="ECO:0007669"/>
    <property type="project" value="InterPro"/>
</dbReference>
<evidence type="ECO:0000256" key="3">
    <source>
        <dbReference type="ARBA" id="ARBA00005466"/>
    </source>
</evidence>
<comment type="similarity">
    <text evidence="3">Belongs to the oxygen-dependent FAD-linked oxidoreductase family.</text>
</comment>
<dbReference type="Pfam" id="PF01565">
    <property type="entry name" value="FAD_binding_4"/>
    <property type="match status" value="1"/>
</dbReference>
<dbReference type="Gene3D" id="3.30.465.10">
    <property type="match status" value="1"/>
</dbReference>
<evidence type="ECO:0000256" key="2">
    <source>
        <dbReference type="ARBA" id="ARBA00004913"/>
    </source>
</evidence>
<evidence type="ECO:0000256" key="7">
    <source>
        <dbReference type="ARBA" id="ARBA00022827"/>
    </source>
</evidence>
<gene>
    <name evidence="11" type="ORF">Sradi_2165900</name>
</gene>